<organism evidence="1">
    <name type="scientific">Rhizophora mucronata</name>
    <name type="common">Asiatic mangrove</name>
    <dbReference type="NCBI Taxonomy" id="61149"/>
    <lineage>
        <taxon>Eukaryota</taxon>
        <taxon>Viridiplantae</taxon>
        <taxon>Streptophyta</taxon>
        <taxon>Embryophyta</taxon>
        <taxon>Tracheophyta</taxon>
        <taxon>Spermatophyta</taxon>
        <taxon>Magnoliopsida</taxon>
        <taxon>eudicotyledons</taxon>
        <taxon>Gunneridae</taxon>
        <taxon>Pentapetalae</taxon>
        <taxon>rosids</taxon>
        <taxon>fabids</taxon>
        <taxon>Malpighiales</taxon>
        <taxon>Rhizophoraceae</taxon>
        <taxon>Rhizophora</taxon>
    </lineage>
</organism>
<name>A0A2P2PE16_RHIMU</name>
<evidence type="ECO:0000313" key="1">
    <source>
        <dbReference type="EMBL" id="MBX52901.1"/>
    </source>
</evidence>
<reference evidence="1" key="1">
    <citation type="submission" date="2018-02" db="EMBL/GenBank/DDBJ databases">
        <title>Rhizophora mucronata_Transcriptome.</title>
        <authorList>
            <person name="Meera S.P."/>
            <person name="Sreeshan A."/>
            <person name="Augustine A."/>
        </authorList>
    </citation>
    <scope>NUCLEOTIDE SEQUENCE</scope>
    <source>
        <tissue evidence="1">Leaf</tissue>
    </source>
</reference>
<protein>
    <submittedName>
        <fullName evidence="1">Uncharacterized protein</fullName>
    </submittedName>
</protein>
<dbReference type="EMBL" id="GGEC01072417">
    <property type="protein sequence ID" value="MBX52901.1"/>
    <property type="molecule type" value="Transcribed_RNA"/>
</dbReference>
<proteinExistence type="predicted"/>
<accession>A0A2P2PE16</accession>
<sequence>MGLLQKLPILFLAV</sequence>